<dbReference type="InterPro" id="IPR027268">
    <property type="entry name" value="Peptidase_M4/M1_CTD_sf"/>
</dbReference>
<reference evidence="13" key="2">
    <citation type="journal article" date="2018" name="Nat. Commun.">
        <title>Extreme sensitivity to ultraviolet light in the fungal pathogen causing white-nose syndrome of bats.</title>
        <authorList>
            <person name="Palmer J.M."/>
            <person name="Drees K.P."/>
            <person name="Foster J.T."/>
            <person name="Lindner D.L."/>
        </authorList>
    </citation>
    <scope>NUCLEOTIDE SEQUENCE [LARGE SCALE GENOMIC DNA]</scope>
    <source>
        <strain evidence="13">UAMH 10579</strain>
    </source>
</reference>
<dbReference type="SUPFAM" id="SSF55486">
    <property type="entry name" value="Metalloproteases ('zincins'), catalytic domain"/>
    <property type="match status" value="1"/>
</dbReference>
<feature type="compositionally biased region" description="Polar residues" evidence="9">
    <location>
        <begin position="1348"/>
        <end position="1371"/>
    </location>
</feature>
<proteinExistence type="inferred from homology"/>
<sequence length="1424" mass="161012">MDGAAPRAATAPVEEYSPGFVVSHQKLEIEIDFVGRCIRGRTEITILPQRRDLRELRFNARQCEIKERGVLVNGRAAEIQYEDPYERVDIPDYIIQNAHQHEVQKDRVKSLRDSRIVPGELTIYMPKSVKIEDINPFSEQAPSAVKDRALVNARASSVTANGTSITASTPILTPKSSEDQSIRFAPLTVSIPFSVKSFRDGLHWVGVQDGDTKYPHVYTRHSLFGGVASCIFPCIDNPAMRCTWEIVIKCGRTLGDAMRRTTPLKANGIHSNKKGLENHRANGVHGVHGHSEPSEFVIDLSNEDSLLEMNAVCAGELIHEVQDPKDIAKKIVTYHCSTQVGPEHIGFSVGPFEQVDLSEFREDEGNDKLGQKAVKVYGYCLPGRADELKNTCETMAFAVDWFSLNFGSYPFPDYKVCFVDDQISDTISVAALSLCSSRLIIPEDIIDPEVETTRKLIHALASQWIGVSIIPNQRRDMWVVVGVSYYITDLCMQKLCGNNDYRFRQKANADKLVDLDFQRPSIHALGEILHLGQFEMDFMILKAPLVLFILDRRLTKLSGSTGIVRVISRLLYNASIGEVSDRAVTTEGFRRLCEKIGHYKLDAFFNQWIMGAGCPRFQVTQKFNKKKLAVEMTISQKQDTQPTQRKLEKDQFQREFKEEAYGVYAGDVQPVFTGPMTIRIHESDGTPYEHIVEIREGIQKIEIPYHTKYKRLKRSRREKERATAGPGVDITSENHDDVLLYCLGDVLQSKDDVQEWGLVDWDSEMEMKMDQESYEWIRMDADFEWICELSLNMPSYMYLSQLQQDRDVVAQQDSMLFLAKSPPHPLVSTILIRTLMDRRYFWGIREMACRYLATHGVEAHNWIGRVHLEKAFQRMFCYPGSSMPKSNDFSDKTDYRMKLAIPKSMARVRNNEGKCPLEARQFLLDLLRFNDNGNNEYSDYYYICTLMKALTDSLIPVKNETPGGMSFSFADEDEEELQKFQQVALEEIERYRRMDEWILSYQNIYTKTALECKRRLMKNKITPSDPRELFAYTHDGTMDLVRIQAFDALTDLGYLSSEHLLRYFLNVMSTDASPFVRDRLCQILFSGLGAVALGEHSKAEAEPKQEEDMDTLIVENETSMEAKKALVARTTSIEGAMNALKEELEKNATLKQGLWDAVRSRQIAVSEQSDYLDICTVLYDAVESMVVRMKYPRYWKAKYLGKGKIRFRQTNKIRTKPRPVAVPVAAPVKKTAPPIILAPQRPTPSPSVARGDTIKTEHGSMKPPSTKPPSMKPPSMKPPKRPAPPSFSDKSRPSKIVKLRMSHEKLKRFPRGGPARSPLPSSRPSQSPSLSRPSPSPSLSKPPRESPTPSWSSASPGPRNTTPGTPSSTGQKIRVPLPSGARVPLPSGPTPPPQAPVKKPSLKIRLSFGSKKAEPKTEPKTEPK</sequence>
<comment type="function">
    <text evidence="7">Functions as a component of the DNA-binding general transcription factor complex TFIID. Binding of TFIID to a promoter (with or without TATA element) is the initial step in pre-initiation complex (PIC) formation. TFIID plays a key role in the regulation of gene expression by RNA polymerase II through different activities such as transcription activator interaction, core promoter recognition and selectivity, TFIIA and TFIIB interaction, chromatin modification (histone acetylation by TAF1), facilitation of DNA opening and initiation of transcription.</text>
</comment>
<keyword evidence="5" id="KW-0804">Transcription</keyword>
<dbReference type="OrthoDB" id="308861at2759"/>
<evidence type="ECO:0000256" key="2">
    <source>
        <dbReference type="ARBA" id="ARBA00010937"/>
    </source>
</evidence>
<evidence type="ECO:0000256" key="6">
    <source>
        <dbReference type="ARBA" id="ARBA00023242"/>
    </source>
</evidence>
<dbReference type="RefSeq" id="XP_018126483.1">
    <property type="nucleotide sequence ID" value="XM_018278564.2"/>
</dbReference>
<evidence type="ECO:0000259" key="11">
    <source>
        <dbReference type="Pfam" id="PF25577"/>
    </source>
</evidence>
<dbReference type="InterPro" id="IPR042097">
    <property type="entry name" value="Aminopeptidase_N-like_N_sf"/>
</dbReference>
<evidence type="ECO:0000313" key="13">
    <source>
        <dbReference type="Proteomes" id="UP000091956"/>
    </source>
</evidence>
<feature type="domain" description="Transcription initiation factor TFIID subunit 2 TPR repeats" evidence="11">
    <location>
        <begin position="796"/>
        <end position="1086"/>
    </location>
</feature>
<keyword evidence="6" id="KW-0539">Nucleus</keyword>
<name>A0A1B8GA97_9PEZI</name>
<evidence type="ECO:0000256" key="3">
    <source>
        <dbReference type="ARBA" id="ARBA00017363"/>
    </source>
</evidence>
<dbReference type="InterPro" id="IPR057991">
    <property type="entry name" value="TPR_TAF2_C"/>
</dbReference>
<dbReference type="CDD" id="cd09839">
    <property type="entry name" value="M1_like_TAF2"/>
    <property type="match status" value="1"/>
</dbReference>
<accession>A0A1B8GA97</accession>
<evidence type="ECO:0000256" key="9">
    <source>
        <dbReference type="SAM" id="MobiDB-lite"/>
    </source>
</evidence>
<feature type="compositionally biased region" description="Basic residues" evidence="9">
    <location>
        <begin position="1293"/>
        <end position="1310"/>
    </location>
</feature>
<evidence type="ECO:0000256" key="5">
    <source>
        <dbReference type="ARBA" id="ARBA00023163"/>
    </source>
</evidence>
<feature type="compositionally biased region" description="Pro residues" evidence="9">
    <location>
        <begin position="1265"/>
        <end position="1285"/>
    </location>
</feature>
<comment type="similarity">
    <text evidence="2">Belongs to the TAF2 family.</text>
</comment>
<dbReference type="Proteomes" id="UP000091956">
    <property type="component" value="Unassembled WGS sequence"/>
</dbReference>
<keyword evidence="12" id="KW-0648">Protein biosynthesis</keyword>
<feature type="compositionally biased region" description="Basic and acidic residues" evidence="9">
    <location>
        <begin position="1411"/>
        <end position="1424"/>
    </location>
</feature>
<dbReference type="Pfam" id="PF25577">
    <property type="entry name" value="TPR_TAF2_C"/>
    <property type="match status" value="1"/>
</dbReference>
<dbReference type="Pfam" id="PF25316">
    <property type="entry name" value="TAF2_3rd"/>
    <property type="match status" value="1"/>
</dbReference>
<dbReference type="Gene3D" id="1.10.390.10">
    <property type="entry name" value="Neutral Protease Domain 2"/>
    <property type="match status" value="1"/>
</dbReference>
<dbReference type="InterPro" id="IPR037813">
    <property type="entry name" value="TAF2"/>
</dbReference>
<evidence type="ECO:0000259" key="10">
    <source>
        <dbReference type="Pfam" id="PF25316"/>
    </source>
</evidence>
<keyword evidence="12" id="KW-0396">Initiation factor</keyword>
<feature type="region of interest" description="Disordered" evidence="9">
    <location>
        <begin position="1233"/>
        <end position="1424"/>
    </location>
</feature>
<comment type="subcellular location">
    <subcellularLocation>
        <location evidence="1">Nucleus</location>
    </subcellularLocation>
</comment>
<dbReference type="GO" id="GO:0006367">
    <property type="term" value="P:transcription initiation at RNA polymerase II promoter"/>
    <property type="evidence" value="ECO:0007669"/>
    <property type="project" value="TreeGrafter"/>
</dbReference>
<dbReference type="InterPro" id="IPR057345">
    <property type="entry name" value="Ig-like_TAF2"/>
</dbReference>
<feature type="domain" description="Transcription initiation factor TFIID subunit 2 Ig-like" evidence="10">
    <location>
        <begin position="612"/>
        <end position="794"/>
    </location>
</feature>
<dbReference type="GO" id="GO:0016251">
    <property type="term" value="F:RNA polymerase II general transcription initiation factor activity"/>
    <property type="evidence" value="ECO:0007669"/>
    <property type="project" value="TreeGrafter"/>
</dbReference>
<dbReference type="PANTHER" id="PTHR15137">
    <property type="entry name" value="TRANSCRIPTION INITIATION FACTOR TFIID"/>
    <property type="match status" value="1"/>
</dbReference>
<evidence type="ECO:0000256" key="8">
    <source>
        <dbReference type="ARBA" id="ARBA00076306"/>
    </source>
</evidence>
<dbReference type="EMBL" id="KV460262">
    <property type="protein sequence ID" value="OBT92750.1"/>
    <property type="molecule type" value="Genomic_DNA"/>
</dbReference>
<evidence type="ECO:0000313" key="12">
    <source>
        <dbReference type="EMBL" id="OBT92750.1"/>
    </source>
</evidence>
<gene>
    <name evidence="12" type="primary">TAF2</name>
    <name evidence="12" type="ORF">VE01_09148</name>
</gene>
<feature type="compositionally biased region" description="Low complexity" evidence="9">
    <location>
        <begin position="1311"/>
        <end position="1341"/>
    </location>
</feature>
<evidence type="ECO:0000256" key="4">
    <source>
        <dbReference type="ARBA" id="ARBA00023015"/>
    </source>
</evidence>
<reference evidence="12 13" key="1">
    <citation type="submission" date="2016-03" db="EMBL/GenBank/DDBJ databases">
        <title>Comparative genomics of Pseudogymnoascus destructans, the fungus causing white-nose syndrome of bats.</title>
        <authorList>
            <person name="Palmer J.M."/>
            <person name="Drees K.P."/>
            <person name="Foster J.T."/>
            <person name="Lindner D.L."/>
        </authorList>
    </citation>
    <scope>NUCLEOTIDE SEQUENCE [LARGE SCALE GENOMIC DNA]</scope>
    <source>
        <strain evidence="12 13">UAMH 10579</strain>
    </source>
</reference>
<dbReference type="SUPFAM" id="SSF63737">
    <property type="entry name" value="Leukotriene A4 hydrolase N-terminal domain"/>
    <property type="match status" value="1"/>
</dbReference>
<dbReference type="GO" id="GO:0000976">
    <property type="term" value="F:transcription cis-regulatory region binding"/>
    <property type="evidence" value="ECO:0007669"/>
    <property type="project" value="TreeGrafter"/>
</dbReference>
<dbReference type="GeneID" id="28842534"/>
<organism evidence="12 13">
    <name type="scientific">Pseudogymnoascus verrucosus</name>
    <dbReference type="NCBI Taxonomy" id="342668"/>
    <lineage>
        <taxon>Eukaryota</taxon>
        <taxon>Fungi</taxon>
        <taxon>Dikarya</taxon>
        <taxon>Ascomycota</taxon>
        <taxon>Pezizomycotina</taxon>
        <taxon>Leotiomycetes</taxon>
        <taxon>Thelebolales</taxon>
        <taxon>Thelebolaceae</taxon>
        <taxon>Pseudogymnoascus</taxon>
    </lineage>
</organism>
<dbReference type="FunFam" id="1.10.390.10:FF:000011">
    <property type="entry name" value="Transcription initiation factor TFIID subunit"/>
    <property type="match status" value="1"/>
</dbReference>
<dbReference type="Gene3D" id="2.60.40.1730">
    <property type="entry name" value="tricorn interacting facor f3 domain"/>
    <property type="match status" value="1"/>
</dbReference>
<dbReference type="GO" id="GO:0005669">
    <property type="term" value="C:transcription factor TFIID complex"/>
    <property type="evidence" value="ECO:0007669"/>
    <property type="project" value="InterPro"/>
</dbReference>
<keyword evidence="4" id="KW-0805">Transcription regulation</keyword>
<feature type="compositionally biased region" description="Pro residues" evidence="9">
    <location>
        <begin position="1386"/>
        <end position="1395"/>
    </location>
</feature>
<evidence type="ECO:0000256" key="7">
    <source>
        <dbReference type="ARBA" id="ARBA00025346"/>
    </source>
</evidence>
<dbReference type="STRING" id="342668.A0A1B8GA97"/>
<dbReference type="PANTHER" id="PTHR15137:SF9">
    <property type="entry name" value="TRANSCRIPTION INITIATION FACTOR TFIID SUBUNIT 2"/>
    <property type="match status" value="1"/>
</dbReference>
<dbReference type="GO" id="GO:0003743">
    <property type="term" value="F:translation initiation factor activity"/>
    <property type="evidence" value="ECO:0007669"/>
    <property type="project" value="UniProtKB-KW"/>
</dbReference>
<evidence type="ECO:0000256" key="1">
    <source>
        <dbReference type="ARBA" id="ARBA00004123"/>
    </source>
</evidence>
<protein>
    <recommendedName>
        <fullName evidence="3">Transcription initiation factor TFIID subunit 2</fullName>
    </recommendedName>
    <alternativeName>
        <fullName evidence="8">TBP-associated factor 2</fullName>
    </alternativeName>
</protein>
<dbReference type="GO" id="GO:0003682">
    <property type="term" value="F:chromatin binding"/>
    <property type="evidence" value="ECO:0007669"/>
    <property type="project" value="TreeGrafter"/>
</dbReference>
<keyword evidence="13" id="KW-1185">Reference proteome</keyword>